<keyword evidence="2" id="KW-1133">Transmembrane helix</keyword>
<keyword evidence="2" id="KW-0812">Transmembrane</keyword>
<feature type="transmembrane region" description="Helical" evidence="2">
    <location>
        <begin position="317"/>
        <end position="339"/>
    </location>
</feature>
<evidence type="ECO:0000313" key="4">
    <source>
        <dbReference type="Proteomes" id="UP001163846"/>
    </source>
</evidence>
<dbReference type="AlphaFoldDB" id="A0AA38PLV8"/>
<accession>A0AA38PLV8</accession>
<dbReference type="CDD" id="cd12087">
    <property type="entry name" value="TM_EGFR-like"/>
    <property type="match status" value="1"/>
</dbReference>
<feature type="region of interest" description="Disordered" evidence="1">
    <location>
        <begin position="505"/>
        <end position="529"/>
    </location>
</feature>
<dbReference type="Proteomes" id="UP001163846">
    <property type="component" value="Unassembled WGS sequence"/>
</dbReference>
<feature type="compositionally biased region" description="Polar residues" evidence="1">
    <location>
        <begin position="399"/>
        <end position="424"/>
    </location>
</feature>
<feature type="region of interest" description="Disordered" evidence="1">
    <location>
        <begin position="283"/>
        <end position="310"/>
    </location>
</feature>
<feature type="compositionally biased region" description="Polar residues" evidence="1">
    <location>
        <begin position="432"/>
        <end position="451"/>
    </location>
</feature>
<organism evidence="3 4">
    <name type="scientific">Lentinula raphanica</name>
    <dbReference type="NCBI Taxonomy" id="153919"/>
    <lineage>
        <taxon>Eukaryota</taxon>
        <taxon>Fungi</taxon>
        <taxon>Dikarya</taxon>
        <taxon>Basidiomycota</taxon>
        <taxon>Agaricomycotina</taxon>
        <taxon>Agaricomycetes</taxon>
        <taxon>Agaricomycetidae</taxon>
        <taxon>Agaricales</taxon>
        <taxon>Marasmiineae</taxon>
        <taxon>Omphalotaceae</taxon>
        <taxon>Lentinula</taxon>
    </lineage>
</organism>
<protein>
    <submittedName>
        <fullName evidence="3">Uncharacterized protein</fullName>
    </submittedName>
</protein>
<feature type="compositionally biased region" description="Basic and acidic residues" evidence="1">
    <location>
        <begin position="519"/>
        <end position="529"/>
    </location>
</feature>
<reference evidence="3" key="1">
    <citation type="submission" date="2022-08" db="EMBL/GenBank/DDBJ databases">
        <authorList>
            <consortium name="DOE Joint Genome Institute"/>
            <person name="Min B."/>
            <person name="Riley R."/>
            <person name="Sierra-Patev S."/>
            <person name="Naranjo-Ortiz M."/>
            <person name="Looney B."/>
            <person name="Konkel Z."/>
            <person name="Slot J.C."/>
            <person name="Sakamoto Y."/>
            <person name="Steenwyk J.L."/>
            <person name="Rokas A."/>
            <person name="Carro J."/>
            <person name="Camarero S."/>
            <person name="Ferreira P."/>
            <person name="Molpeceres G."/>
            <person name="Ruiz-Duenas F.J."/>
            <person name="Serrano A."/>
            <person name="Henrissat B."/>
            <person name="Drula E."/>
            <person name="Hughes K.W."/>
            <person name="Mata J.L."/>
            <person name="Ishikawa N.K."/>
            <person name="Vargas-Isla R."/>
            <person name="Ushijima S."/>
            <person name="Smith C.A."/>
            <person name="Ahrendt S."/>
            <person name="Andreopoulos W."/>
            <person name="He G."/>
            <person name="Labutti K."/>
            <person name="Lipzen A."/>
            <person name="Ng V."/>
            <person name="Sandor L."/>
            <person name="Barry K."/>
            <person name="Martinez A.T."/>
            <person name="Xiao Y."/>
            <person name="Gibbons J.G."/>
            <person name="Terashima K."/>
            <person name="Hibbett D.S."/>
            <person name="Grigoriev I.V."/>
        </authorList>
    </citation>
    <scope>NUCLEOTIDE SEQUENCE</scope>
    <source>
        <strain evidence="3">TFB9207</strain>
    </source>
</reference>
<gene>
    <name evidence="3" type="ORF">F5878DRAFT_268844</name>
</gene>
<comment type="caution">
    <text evidence="3">The sequence shown here is derived from an EMBL/GenBank/DDBJ whole genome shotgun (WGS) entry which is preliminary data.</text>
</comment>
<sequence>MRVQSIVYPFPSFILSKSFPFSLWLFLLLSSSSFRNTPGAQAAAATSTIDDANPAFTFVSAWNAVSPSNPCDGCASKLDSTQVFDGTWHDGSVAGSTASLKFQGTGISLYGVTNSDQTCALTFTLDGGNPTSLDLSSIPESPTKVYNYLFFSASGLSGTSTHTLAWTIENSVDNAVALIDYAVVTSTSSAAAATTTQASGDTATITTAGAGNSGTSTSIGPSSSISQTSTSQSTSPTSSAASTSTPTTTPSKSTFTSTLSTASAYSSIILVTVGGLIQTSTISPLSSPSPIGPSSSTPSPTLIASSASQRTTKTSTIVGAAVGSVLGFLVLVGLGICLFSRTRRRSTWSSLSKMMKMKKGKAPSSQINGLESFRYDPSLDTSYPPEKYRRAMDLDVENTPGSETGQHMQNQNQMSSFPTNSPSSLAAPHPLNSINNPSFHPLNHHQTTGSLFLSVPTAHMGPSSPSSQAAFSSPTSALTSEAGSTINILHHSEFEPTGRAVMTRIADTPGTGEPTSQRTTDRDPDPEPTTMREMEQRIVMLEQLLTAGRQPLDPALFIDTSPPPYVTNNS</sequence>
<evidence type="ECO:0000256" key="2">
    <source>
        <dbReference type="SAM" id="Phobius"/>
    </source>
</evidence>
<feature type="compositionally biased region" description="Low complexity" evidence="1">
    <location>
        <begin position="462"/>
        <end position="477"/>
    </location>
</feature>
<proteinExistence type="predicted"/>
<keyword evidence="2" id="KW-0472">Membrane</keyword>
<keyword evidence="4" id="KW-1185">Reference proteome</keyword>
<dbReference type="EMBL" id="MU805938">
    <property type="protein sequence ID" value="KAJ3845343.1"/>
    <property type="molecule type" value="Genomic_DNA"/>
</dbReference>
<feature type="region of interest" description="Disordered" evidence="1">
    <location>
        <begin position="357"/>
        <end position="478"/>
    </location>
</feature>
<feature type="region of interest" description="Disordered" evidence="1">
    <location>
        <begin position="207"/>
        <end position="255"/>
    </location>
</feature>
<dbReference type="Gene3D" id="2.60.120.260">
    <property type="entry name" value="Galactose-binding domain-like"/>
    <property type="match status" value="1"/>
</dbReference>
<name>A0AA38PLV8_9AGAR</name>
<evidence type="ECO:0000313" key="3">
    <source>
        <dbReference type="EMBL" id="KAJ3845343.1"/>
    </source>
</evidence>
<evidence type="ECO:0000256" key="1">
    <source>
        <dbReference type="SAM" id="MobiDB-lite"/>
    </source>
</evidence>
<feature type="compositionally biased region" description="Low complexity" evidence="1">
    <location>
        <begin position="283"/>
        <end position="308"/>
    </location>
</feature>